<dbReference type="InterPro" id="IPR029775">
    <property type="entry name" value="NPHP4"/>
</dbReference>
<dbReference type="PANTHER" id="PTHR31043:SF3">
    <property type="entry name" value="NEPHROCYSTIN-4"/>
    <property type="match status" value="1"/>
</dbReference>
<accession>A0ABD3PDV7</accession>
<name>A0ABD3PDV7_9STRA</name>
<evidence type="ECO:0000313" key="1">
    <source>
        <dbReference type="EMBL" id="KAL3785924.1"/>
    </source>
</evidence>
<reference evidence="1 2" key="1">
    <citation type="journal article" date="2020" name="G3 (Bethesda)">
        <title>Improved Reference Genome for Cyclotella cryptica CCMP332, a Model for Cell Wall Morphogenesis, Salinity Adaptation, and Lipid Production in Diatoms (Bacillariophyta).</title>
        <authorList>
            <person name="Roberts W.R."/>
            <person name="Downey K.M."/>
            <person name="Ruck E.C."/>
            <person name="Traller J.C."/>
            <person name="Alverson A.J."/>
        </authorList>
    </citation>
    <scope>NUCLEOTIDE SEQUENCE [LARGE SCALE GENOMIC DNA]</scope>
    <source>
        <strain evidence="1 2">CCMP332</strain>
    </source>
</reference>
<sequence length="946" mass="106236">MSENRETGTSYAESWIDAHCKEIIFAVDLPDGLKTVGDPATYAICISRTTWPISGSIKKKLEETSERRMTCSASMSFYHFKGAKFYGSTYVGDEHAFTLKSGKSDILSQIKNFNELVYFQTKVYDPNCFVVIELVVSLYDHFDDSVEKRYGCGFALISPFFLELTYAGSTNVYAGSPRELLKLRGDRSIFEQLRKQESKSELSYQVWRCDNIGEVLKSSNIIKENQIVGARTRIAGLDNTAVNCFDDRGCSELPCIGAQTRGNILDWVLSPPYSIHLAPAQAVDLIFELTIPHRIEFEQACCNWVSSISLNDEVSSSRKALGIFGWSCSSPLRRKRASITITSLRLRVGIHNGHNIIKWYLQDEFHMLEDGSEAHYQSSSPLQVYTYEDCSTFIVAEYICEETADGRSIKSPTQPRHRNILIGFTVIPPFYCSASKCGESLPLQITLDLIHDARCNLITPNVLCSPSNAPTCTLYCDAKISQRGSVKTNQIIQESQKRHQSKSDSTSLDGSSKSKFLRRKVIINDVVDGDNNFTSSRDTSTLTLEDSLFDEKEECSDDASVSTPTEQAAQTSIHDYQADTYSVVSEISDTNSTTKVSIILKAFMHPVLMGIQSTEMPKFLSFRLKLCDNDEVTGSFPLQGTTFSEQSRLTFEYKMSRYLAMFMLDSDLFMDVFDDNSFHIGTVAMPMHLLLRQGKTARLMENLSVDVILPRGIAYKDHVLQVDEGVVLSGEVTGRITLSIELEGKTRPPTSETPIPYAGQTRYALNLLFTNTDLSMLASKVKYTNEKNPSFGKTLSVNKKGLKQRQLDAVEEFSQEYYKGEDKVESILYLLSDTPRGSFHQDYLLLNAAKLIREKEKRKVIAAHINGQNRESMISLSPFVGQSLLVEIEIKNHMVIDDCFAIKSSYSGLRIITSASEWNSRRRAYGAKILPGKEAFVQFECLQGDK</sequence>
<organism evidence="1 2">
    <name type="scientific">Cyclotella cryptica</name>
    <dbReference type="NCBI Taxonomy" id="29204"/>
    <lineage>
        <taxon>Eukaryota</taxon>
        <taxon>Sar</taxon>
        <taxon>Stramenopiles</taxon>
        <taxon>Ochrophyta</taxon>
        <taxon>Bacillariophyta</taxon>
        <taxon>Coscinodiscophyceae</taxon>
        <taxon>Thalassiosirophycidae</taxon>
        <taxon>Stephanodiscales</taxon>
        <taxon>Stephanodiscaceae</taxon>
        <taxon>Cyclotella</taxon>
    </lineage>
</organism>
<gene>
    <name evidence="1" type="ORF">HJC23_008119</name>
</gene>
<feature type="non-terminal residue" evidence="1">
    <location>
        <position position="946"/>
    </location>
</feature>
<keyword evidence="2" id="KW-1185">Reference proteome</keyword>
<dbReference type="PANTHER" id="PTHR31043">
    <property type="entry name" value="NEPHROCYSTIN-4"/>
    <property type="match status" value="1"/>
</dbReference>
<comment type="caution">
    <text evidence="1">The sequence shown here is derived from an EMBL/GenBank/DDBJ whole genome shotgun (WGS) entry which is preliminary data.</text>
</comment>
<dbReference type="EMBL" id="JABMIG020000206">
    <property type="protein sequence ID" value="KAL3785924.1"/>
    <property type="molecule type" value="Genomic_DNA"/>
</dbReference>
<dbReference type="AlphaFoldDB" id="A0ABD3PDV7"/>
<dbReference type="Proteomes" id="UP001516023">
    <property type="component" value="Unassembled WGS sequence"/>
</dbReference>
<proteinExistence type="predicted"/>
<evidence type="ECO:0000313" key="2">
    <source>
        <dbReference type="Proteomes" id="UP001516023"/>
    </source>
</evidence>
<protein>
    <submittedName>
        <fullName evidence="1">Uncharacterized protein</fullName>
    </submittedName>
</protein>